<dbReference type="Pfam" id="PF21858">
    <property type="entry name" value="DUF6914"/>
    <property type="match status" value="1"/>
</dbReference>
<feature type="region of interest" description="Disordered" evidence="1">
    <location>
        <begin position="68"/>
        <end position="94"/>
    </location>
</feature>
<sequence>MVLVRVMIAKVEDKGAFLEVQGWNCVQWIKEALETLDKDKKALGRRVADWQTVRNAVMAYCQRKKDGHRFDGQEQHDMSKFPTNDLPEGKEVVP</sequence>
<proteinExistence type="predicted"/>
<evidence type="ECO:0000256" key="1">
    <source>
        <dbReference type="SAM" id="MobiDB-lite"/>
    </source>
</evidence>
<feature type="compositionally biased region" description="Basic and acidic residues" evidence="1">
    <location>
        <begin position="68"/>
        <end position="79"/>
    </location>
</feature>
<evidence type="ECO:0000313" key="2">
    <source>
        <dbReference type="EMBL" id="KAJ9605999.1"/>
    </source>
</evidence>
<comment type="caution">
    <text evidence="2">The sequence shown here is derived from an EMBL/GenBank/DDBJ whole genome shotgun (WGS) entry which is preliminary data.</text>
</comment>
<name>A0AA38X372_9EURO</name>
<gene>
    <name evidence="2" type="ORF">H2200_009848</name>
</gene>
<organism evidence="2 3">
    <name type="scientific">Cladophialophora chaetospira</name>
    <dbReference type="NCBI Taxonomy" id="386627"/>
    <lineage>
        <taxon>Eukaryota</taxon>
        <taxon>Fungi</taxon>
        <taxon>Dikarya</taxon>
        <taxon>Ascomycota</taxon>
        <taxon>Pezizomycotina</taxon>
        <taxon>Eurotiomycetes</taxon>
        <taxon>Chaetothyriomycetidae</taxon>
        <taxon>Chaetothyriales</taxon>
        <taxon>Herpotrichiellaceae</taxon>
        <taxon>Cladophialophora</taxon>
    </lineage>
</organism>
<keyword evidence="3" id="KW-1185">Reference proteome</keyword>
<accession>A0AA38X372</accession>
<evidence type="ECO:0000313" key="3">
    <source>
        <dbReference type="Proteomes" id="UP001172673"/>
    </source>
</evidence>
<dbReference type="AlphaFoldDB" id="A0AA38X372"/>
<dbReference type="EMBL" id="JAPDRK010000015">
    <property type="protein sequence ID" value="KAJ9605999.1"/>
    <property type="molecule type" value="Genomic_DNA"/>
</dbReference>
<reference evidence="2" key="1">
    <citation type="submission" date="2022-10" db="EMBL/GenBank/DDBJ databases">
        <title>Culturing micro-colonial fungi from biological soil crusts in the Mojave desert and describing Neophaeococcomyces mojavensis, and introducing the new genera and species Taxawa tesnikishii.</title>
        <authorList>
            <person name="Kurbessoian T."/>
            <person name="Stajich J.E."/>
        </authorList>
    </citation>
    <scope>NUCLEOTIDE SEQUENCE</scope>
    <source>
        <strain evidence="2">TK_41</strain>
    </source>
</reference>
<dbReference type="Proteomes" id="UP001172673">
    <property type="component" value="Unassembled WGS sequence"/>
</dbReference>
<protein>
    <submittedName>
        <fullName evidence="2">Uncharacterized protein</fullName>
    </submittedName>
</protein>
<dbReference type="InterPro" id="IPR054208">
    <property type="entry name" value="DUF6914"/>
</dbReference>